<dbReference type="EMBL" id="VGJX01000094">
    <property type="protein sequence ID" value="MBM3273991.1"/>
    <property type="molecule type" value="Genomic_DNA"/>
</dbReference>
<evidence type="ECO:0000256" key="7">
    <source>
        <dbReference type="SAM" id="Phobius"/>
    </source>
</evidence>
<keyword evidence="5 7" id="KW-1133">Transmembrane helix</keyword>
<comment type="similarity">
    <text evidence="2">Belongs to the UPF0719 family.</text>
</comment>
<dbReference type="GO" id="GO:0005886">
    <property type="term" value="C:plasma membrane"/>
    <property type="evidence" value="ECO:0007669"/>
    <property type="project" value="UniProtKB-SubCell"/>
</dbReference>
<evidence type="ECO:0000256" key="3">
    <source>
        <dbReference type="ARBA" id="ARBA00022475"/>
    </source>
</evidence>
<sequence length="81" mass="8340">MNVLLAGNFGLEEGSLGAALLGSVLFGTIGIVMTIVGFKLFDLFIKFDLEAEIAEKQNVAVAILCGAAILGIAIIMTAAII</sequence>
<comment type="subcellular location">
    <subcellularLocation>
        <location evidence="1">Cell membrane</location>
        <topology evidence="1">Multi-pass membrane protein</topology>
    </subcellularLocation>
</comment>
<reference evidence="8 9" key="1">
    <citation type="submission" date="2019-03" db="EMBL/GenBank/DDBJ databases">
        <title>Lake Tanganyika Metagenome-Assembled Genomes (MAGs).</title>
        <authorList>
            <person name="Tran P."/>
        </authorList>
    </citation>
    <scope>NUCLEOTIDE SEQUENCE [LARGE SCALE GENOMIC DNA]</scope>
    <source>
        <strain evidence="8">K_DeepCast_65m_m2_236</strain>
    </source>
</reference>
<keyword evidence="3" id="KW-1003">Cell membrane</keyword>
<dbReference type="InterPro" id="IPR007140">
    <property type="entry name" value="DUF350"/>
</dbReference>
<evidence type="ECO:0000256" key="6">
    <source>
        <dbReference type="ARBA" id="ARBA00023136"/>
    </source>
</evidence>
<feature type="transmembrane region" description="Helical" evidence="7">
    <location>
        <begin position="16"/>
        <end position="38"/>
    </location>
</feature>
<evidence type="ECO:0000256" key="2">
    <source>
        <dbReference type="ARBA" id="ARBA00005779"/>
    </source>
</evidence>
<evidence type="ECO:0000313" key="8">
    <source>
        <dbReference type="EMBL" id="MBM3273991.1"/>
    </source>
</evidence>
<dbReference type="AlphaFoldDB" id="A0A937X5I4"/>
<keyword evidence="6 7" id="KW-0472">Membrane</keyword>
<protein>
    <submittedName>
        <fullName evidence="8">DUF350 domain-containing protein</fullName>
    </submittedName>
</protein>
<evidence type="ECO:0000256" key="1">
    <source>
        <dbReference type="ARBA" id="ARBA00004651"/>
    </source>
</evidence>
<evidence type="ECO:0000256" key="4">
    <source>
        <dbReference type="ARBA" id="ARBA00022692"/>
    </source>
</evidence>
<organism evidence="8 9">
    <name type="scientific">Candidatus Tanganyikabacteria bacterium</name>
    <dbReference type="NCBI Taxonomy" id="2961651"/>
    <lineage>
        <taxon>Bacteria</taxon>
        <taxon>Bacillati</taxon>
        <taxon>Candidatus Sericytochromatia</taxon>
        <taxon>Candidatus Tanganyikabacteria</taxon>
    </lineage>
</organism>
<evidence type="ECO:0000256" key="5">
    <source>
        <dbReference type="ARBA" id="ARBA00022989"/>
    </source>
</evidence>
<gene>
    <name evidence="8" type="ORF">FJZ00_02475</name>
</gene>
<feature type="transmembrane region" description="Helical" evidence="7">
    <location>
        <begin position="59"/>
        <end position="80"/>
    </location>
</feature>
<accession>A0A937X5I4</accession>
<name>A0A937X5I4_9BACT</name>
<evidence type="ECO:0000313" key="9">
    <source>
        <dbReference type="Proteomes" id="UP000703893"/>
    </source>
</evidence>
<comment type="caution">
    <text evidence="8">The sequence shown here is derived from an EMBL/GenBank/DDBJ whole genome shotgun (WGS) entry which is preliminary data.</text>
</comment>
<proteinExistence type="inferred from homology"/>
<keyword evidence="4 7" id="KW-0812">Transmembrane</keyword>
<dbReference type="Proteomes" id="UP000703893">
    <property type="component" value="Unassembled WGS sequence"/>
</dbReference>
<dbReference type="Pfam" id="PF03994">
    <property type="entry name" value="DUF350"/>
    <property type="match status" value="1"/>
</dbReference>